<dbReference type="Gene3D" id="3.30.9.10">
    <property type="entry name" value="D-Amino Acid Oxidase, subunit A, domain 2"/>
    <property type="match status" value="1"/>
</dbReference>
<dbReference type="OrthoDB" id="9806452at2"/>
<dbReference type="GO" id="GO:0005737">
    <property type="term" value="C:cytoplasm"/>
    <property type="evidence" value="ECO:0007669"/>
    <property type="project" value="TreeGrafter"/>
</dbReference>
<protein>
    <submittedName>
        <fullName evidence="4">Glycine/D-amino acid oxidase-like deaminating enzyme</fullName>
    </submittedName>
</protein>
<keyword evidence="2" id="KW-0472">Membrane</keyword>
<keyword evidence="2" id="KW-0812">Transmembrane</keyword>
<name>A0A2T6BAQ3_9RHOB</name>
<dbReference type="InterPro" id="IPR036188">
    <property type="entry name" value="FAD/NAD-bd_sf"/>
</dbReference>
<dbReference type="GO" id="GO:0032981">
    <property type="term" value="P:mitochondrial respiratory chain complex I assembly"/>
    <property type="evidence" value="ECO:0007669"/>
    <property type="project" value="TreeGrafter"/>
</dbReference>
<evidence type="ECO:0000256" key="2">
    <source>
        <dbReference type="SAM" id="Phobius"/>
    </source>
</evidence>
<evidence type="ECO:0000256" key="1">
    <source>
        <dbReference type="ARBA" id="ARBA00023002"/>
    </source>
</evidence>
<reference evidence="4 5" key="1">
    <citation type="submission" date="2018-04" db="EMBL/GenBank/DDBJ databases">
        <title>Genomic Encyclopedia of Archaeal and Bacterial Type Strains, Phase II (KMG-II): from individual species to whole genera.</title>
        <authorList>
            <person name="Goeker M."/>
        </authorList>
    </citation>
    <scope>NUCLEOTIDE SEQUENCE [LARGE SCALE GENOMIC DNA]</scope>
    <source>
        <strain evidence="4 5">DSM 21823</strain>
    </source>
</reference>
<organism evidence="4 5">
    <name type="scientific">Gemmobacter caeni</name>
    <dbReference type="NCBI Taxonomy" id="589035"/>
    <lineage>
        <taxon>Bacteria</taxon>
        <taxon>Pseudomonadati</taxon>
        <taxon>Pseudomonadota</taxon>
        <taxon>Alphaproteobacteria</taxon>
        <taxon>Rhodobacterales</taxon>
        <taxon>Paracoccaceae</taxon>
        <taxon>Gemmobacter</taxon>
    </lineage>
</organism>
<keyword evidence="5" id="KW-1185">Reference proteome</keyword>
<dbReference type="Proteomes" id="UP000244224">
    <property type="component" value="Unassembled WGS sequence"/>
</dbReference>
<evidence type="ECO:0000313" key="4">
    <source>
        <dbReference type="EMBL" id="PTX53102.1"/>
    </source>
</evidence>
<dbReference type="RefSeq" id="WP_108126735.1">
    <property type="nucleotide sequence ID" value="NZ_QBKP01000001.1"/>
</dbReference>
<keyword evidence="2" id="KW-1133">Transmembrane helix</keyword>
<dbReference type="Pfam" id="PF01266">
    <property type="entry name" value="DAO"/>
    <property type="match status" value="1"/>
</dbReference>
<dbReference type="PANTHER" id="PTHR13847:SF287">
    <property type="entry name" value="FAD-DEPENDENT OXIDOREDUCTASE DOMAIN-CONTAINING PROTEIN 1"/>
    <property type="match status" value="1"/>
</dbReference>
<evidence type="ECO:0000313" key="5">
    <source>
        <dbReference type="Proteomes" id="UP000244224"/>
    </source>
</evidence>
<dbReference type="Gene3D" id="3.50.50.60">
    <property type="entry name" value="FAD/NAD(P)-binding domain"/>
    <property type="match status" value="1"/>
</dbReference>
<evidence type="ECO:0000259" key="3">
    <source>
        <dbReference type="Pfam" id="PF01266"/>
    </source>
</evidence>
<dbReference type="EMBL" id="QBKP01000001">
    <property type="protein sequence ID" value="PTX53102.1"/>
    <property type="molecule type" value="Genomic_DNA"/>
</dbReference>
<gene>
    <name evidence="4" type="ORF">C8N34_10114</name>
</gene>
<dbReference type="PANTHER" id="PTHR13847">
    <property type="entry name" value="SARCOSINE DEHYDROGENASE-RELATED"/>
    <property type="match status" value="1"/>
</dbReference>
<dbReference type="AlphaFoldDB" id="A0A2T6BAQ3"/>
<feature type="domain" description="FAD dependent oxidoreductase" evidence="3">
    <location>
        <begin position="8"/>
        <end position="362"/>
    </location>
</feature>
<dbReference type="InterPro" id="IPR006076">
    <property type="entry name" value="FAD-dep_OxRdtase"/>
</dbReference>
<dbReference type="GO" id="GO:0016491">
    <property type="term" value="F:oxidoreductase activity"/>
    <property type="evidence" value="ECO:0007669"/>
    <property type="project" value="UniProtKB-KW"/>
</dbReference>
<accession>A0A2T6BAQ3</accession>
<comment type="caution">
    <text evidence="4">The sequence shown here is derived from an EMBL/GenBank/DDBJ whole genome shotgun (WGS) entry which is preliminary data.</text>
</comment>
<feature type="transmembrane region" description="Helical" evidence="2">
    <location>
        <begin position="7"/>
        <end position="25"/>
    </location>
</feature>
<dbReference type="SUPFAM" id="SSF51905">
    <property type="entry name" value="FAD/NAD(P)-binding domain"/>
    <property type="match status" value="1"/>
</dbReference>
<proteinExistence type="predicted"/>
<keyword evidence="1" id="KW-0560">Oxidoreductase</keyword>
<sequence length="394" mass="43007">MEQQDRYDVIIIGGAVMGASAAFWLTRMQPGLRVLVAERDTSFAQASTALSVASIRQQFTTAVNVEISRFGVGFIRDFRESLGVEAGVGSLGLRENGYLFLSHSDEGRVILEEVAAMQRAHGAATEVLAPEAVQARFPWMQVDDITAGSFGSRDEGWFDNMGLLAGFRAAARAQGAEFVTDRATGLTVEGGRVTAVTLEKRGTIACAAAINAAGTRAAEICRWAGLDLAVEPRKRTVFVIDAPNARHPEAPLLVDAGYYLRPEHEHWITATVPQDDGPCDPDDFDPDLHLFEDVIWEQLYNRAPGFDAVKVVRHWVGHYAYNTLDQNAILGPHPELPNLFLMNGFSGHGLQQSPAVGRGIAEHLLTGGWQSIDLSDLSVARMLENRPFRERAVV</sequence>